<organism evidence="2 3">
    <name type="scientific">Catellatospora methionotrophica</name>
    <dbReference type="NCBI Taxonomy" id="121620"/>
    <lineage>
        <taxon>Bacteria</taxon>
        <taxon>Bacillati</taxon>
        <taxon>Actinomycetota</taxon>
        <taxon>Actinomycetes</taxon>
        <taxon>Micromonosporales</taxon>
        <taxon>Micromonosporaceae</taxon>
        <taxon>Catellatospora</taxon>
    </lineage>
</organism>
<comment type="caution">
    <text evidence="2">The sequence shown here is derived from an EMBL/GenBank/DDBJ whole genome shotgun (WGS) entry which is preliminary data.</text>
</comment>
<keyword evidence="3" id="KW-1185">Reference proteome</keyword>
<dbReference type="EMBL" id="BONJ01000007">
    <property type="protein sequence ID" value="GIG13731.1"/>
    <property type="molecule type" value="Genomic_DNA"/>
</dbReference>
<evidence type="ECO:0000313" key="3">
    <source>
        <dbReference type="Proteomes" id="UP000660339"/>
    </source>
</evidence>
<sequence>MKAKHMLQRALRRVVIIGGIAALSVASAAPAAQAWSQNWPSEATYRASYDFIPTRSSVRIGGTACTGADGTAFKLTLMRTSGASVIYTAPRKAVDNTWHYIDTTTPYANQAHYMRHTTERYSTSSGIWVNAFSLCQGVSATW</sequence>
<protein>
    <recommendedName>
        <fullName evidence="4">Secreted protein</fullName>
    </recommendedName>
</protein>
<accession>A0A8J3LEL6</accession>
<dbReference type="AlphaFoldDB" id="A0A8J3LEL6"/>
<proteinExistence type="predicted"/>
<name>A0A8J3LEL6_9ACTN</name>
<keyword evidence="1" id="KW-0732">Signal</keyword>
<reference evidence="2" key="1">
    <citation type="submission" date="2021-01" db="EMBL/GenBank/DDBJ databases">
        <title>Whole genome shotgun sequence of Catellatospora methionotrophica NBRC 14553.</title>
        <authorList>
            <person name="Komaki H."/>
            <person name="Tamura T."/>
        </authorList>
    </citation>
    <scope>NUCLEOTIDE SEQUENCE</scope>
    <source>
        <strain evidence="2">NBRC 14553</strain>
    </source>
</reference>
<evidence type="ECO:0000256" key="1">
    <source>
        <dbReference type="SAM" id="SignalP"/>
    </source>
</evidence>
<feature type="chain" id="PRO_5038603168" description="Secreted protein" evidence="1">
    <location>
        <begin position="29"/>
        <end position="142"/>
    </location>
</feature>
<dbReference type="Proteomes" id="UP000660339">
    <property type="component" value="Unassembled WGS sequence"/>
</dbReference>
<evidence type="ECO:0000313" key="2">
    <source>
        <dbReference type="EMBL" id="GIG13731.1"/>
    </source>
</evidence>
<gene>
    <name evidence="2" type="ORF">Cme02nite_20630</name>
</gene>
<feature type="signal peptide" evidence="1">
    <location>
        <begin position="1"/>
        <end position="28"/>
    </location>
</feature>
<evidence type="ECO:0008006" key="4">
    <source>
        <dbReference type="Google" id="ProtNLM"/>
    </source>
</evidence>